<protein>
    <submittedName>
        <fullName evidence="2 3">Glycosyltransferase</fullName>
    </submittedName>
</protein>
<dbReference type="InterPro" id="IPR050194">
    <property type="entry name" value="Glycosyltransferase_grp1"/>
</dbReference>
<keyword evidence="3" id="KW-0808">Transferase</keyword>
<dbReference type="SUPFAM" id="SSF53756">
    <property type="entry name" value="UDP-Glycosyltransferase/glycogen phosphorylase"/>
    <property type="match status" value="1"/>
</dbReference>
<dbReference type="PANTHER" id="PTHR45947:SF3">
    <property type="entry name" value="SULFOQUINOVOSYL TRANSFERASE SQD2"/>
    <property type="match status" value="1"/>
</dbReference>
<dbReference type="InterPro" id="IPR001296">
    <property type="entry name" value="Glyco_trans_1"/>
</dbReference>
<feature type="domain" description="Glycosyl transferase family 1" evidence="1">
    <location>
        <begin position="163"/>
        <end position="326"/>
    </location>
</feature>
<dbReference type="PANTHER" id="PTHR45947">
    <property type="entry name" value="SULFOQUINOVOSYL TRANSFERASE SQD2"/>
    <property type="match status" value="1"/>
</dbReference>
<dbReference type="Gene3D" id="3.40.50.2000">
    <property type="entry name" value="Glycogen Phosphorylase B"/>
    <property type="match status" value="1"/>
</dbReference>
<reference evidence="2 5" key="2">
    <citation type="submission" date="2022-05" db="EMBL/GenBank/DDBJ databases">
        <title>Genome Sequencing of Bee-Associated Microbes.</title>
        <authorList>
            <person name="Dunlap C."/>
        </authorList>
    </citation>
    <scope>NUCLEOTIDE SEQUENCE [LARGE SCALE GENOMIC DNA]</scope>
    <source>
        <strain evidence="2 5">NRRL B-23120</strain>
    </source>
</reference>
<evidence type="ECO:0000313" key="4">
    <source>
        <dbReference type="Proteomes" id="UP000288943"/>
    </source>
</evidence>
<dbReference type="EMBL" id="JAMDMJ010000022">
    <property type="protein sequence ID" value="MCY9597579.1"/>
    <property type="molecule type" value="Genomic_DNA"/>
</dbReference>
<dbReference type="GeneID" id="95378067"/>
<dbReference type="Proteomes" id="UP000288943">
    <property type="component" value="Chromosome"/>
</dbReference>
<dbReference type="EMBL" id="CP026520">
    <property type="protein sequence ID" value="QAV20775.1"/>
    <property type="molecule type" value="Genomic_DNA"/>
</dbReference>
<reference evidence="3 4" key="1">
    <citation type="submission" date="2018-01" db="EMBL/GenBank/DDBJ databases">
        <title>The whole genome sequencing and assembly of Paenibacillus chitinolyticus KCCM 41400 strain.</title>
        <authorList>
            <person name="Kim J.-Y."/>
            <person name="Park M.-K."/>
            <person name="Lee Y.-J."/>
            <person name="Yi H."/>
            <person name="Bahn Y.-S."/>
            <person name="Kim J.F."/>
            <person name="Lee D.-W."/>
        </authorList>
    </citation>
    <scope>NUCLEOTIDE SEQUENCE [LARGE SCALE GENOMIC DNA]</scope>
    <source>
        <strain evidence="3 4">KCCM 41400</strain>
    </source>
</reference>
<accession>A0A410X2E1</accession>
<sequence>MKLLFVFYIPSGGMETLNRQRVIALKRIGISCSLLYLHEGTGMQNLDGVPVYVTKDEKEITELVNRERFEAVIISTVAELILPLRSSGYTGKIIYEAQGLGSVEEAEFVMKRVLPLLTLHADAMLCPRTPHLIRMFETYYARMKRFSFHNCIDMESFRFERHPVAPVPIIGWVGRIEPNKNWRSLLEVARLFKTRDRPVEIRMYVDNTLGSEEGEFRKLVADYELGSRLTVQANLPHKEMARQYSVIGDSGGVLLSTSRVEGFGYAVLEAMCCRCPVVSTDSDGVRSFIADRVTGRFYPHDDHEEAFRQISEIMDNVPLREEIRFRASRHAAEVFSPDLYARQFSCMLGELGIGHVKQHG</sequence>
<dbReference type="CDD" id="cd03801">
    <property type="entry name" value="GT4_PimA-like"/>
    <property type="match status" value="1"/>
</dbReference>
<evidence type="ECO:0000313" key="5">
    <source>
        <dbReference type="Proteomes" id="UP001527202"/>
    </source>
</evidence>
<dbReference type="Proteomes" id="UP001527202">
    <property type="component" value="Unassembled WGS sequence"/>
</dbReference>
<name>A0A410X2E1_9BACL</name>
<keyword evidence="5" id="KW-1185">Reference proteome</keyword>
<evidence type="ECO:0000313" key="3">
    <source>
        <dbReference type="EMBL" id="QAV20775.1"/>
    </source>
</evidence>
<evidence type="ECO:0000313" key="2">
    <source>
        <dbReference type="EMBL" id="MCY9597579.1"/>
    </source>
</evidence>
<dbReference type="OrthoDB" id="158463at2"/>
<organism evidence="3 4">
    <name type="scientific">Paenibacillus chitinolyticus</name>
    <dbReference type="NCBI Taxonomy" id="79263"/>
    <lineage>
        <taxon>Bacteria</taxon>
        <taxon>Bacillati</taxon>
        <taxon>Bacillota</taxon>
        <taxon>Bacilli</taxon>
        <taxon>Bacillales</taxon>
        <taxon>Paenibacillaceae</taxon>
        <taxon>Paenibacillus</taxon>
    </lineage>
</organism>
<dbReference type="KEGG" id="pchi:PC41400_25070"/>
<dbReference type="GO" id="GO:0016757">
    <property type="term" value="F:glycosyltransferase activity"/>
    <property type="evidence" value="ECO:0007669"/>
    <property type="project" value="InterPro"/>
</dbReference>
<gene>
    <name evidence="2" type="ORF">M5X16_17595</name>
    <name evidence="3" type="ORF">PC41400_25070</name>
</gene>
<proteinExistence type="predicted"/>
<dbReference type="AlphaFoldDB" id="A0A410X2E1"/>
<dbReference type="RefSeq" id="WP_042230648.1">
    <property type="nucleotide sequence ID" value="NZ_CP026520.1"/>
</dbReference>
<evidence type="ECO:0000259" key="1">
    <source>
        <dbReference type="Pfam" id="PF00534"/>
    </source>
</evidence>
<dbReference type="Pfam" id="PF00534">
    <property type="entry name" value="Glycos_transf_1"/>
    <property type="match status" value="1"/>
</dbReference>